<accession>A0A418XTF2</accession>
<keyword evidence="1" id="KW-0732">Signal</keyword>
<dbReference type="RefSeq" id="WP_119810935.1">
    <property type="nucleotide sequence ID" value="NZ_QYUP01000111.1"/>
</dbReference>
<name>A0A418XTF2_9BURK</name>
<feature type="signal peptide" evidence="1">
    <location>
        <begin position="1"/>
        <end position="25"/>
    </location>
</feature>
<evidence type="ECO:0000313" key="2">
    <source>
        <dbReference type="EMBL" id="RJG15875.1"/>
    </source>
</evidence>
<evidence type="ECO:0000313" key="3">
    <source>
        <dbReference type="Proteomes" id="UP000284006"/>
    </source>
</evidence>
<dbReference type="EMBL" id="QYUP01000111">
    <property type="protein sequence ID" value="RJG15875.1"/>
    <property type="molecule type" value="Genomic_DNA"/>
</dbReference>
<comment type="caution">
    <text evidence="2">The sequence shown here is derived from an EMBL/GenBank/DDBJ whole genome shotgun (WGS) entry which is preliminary data.</text>
</comment>
<dbReference type="PROSITE" id="PS51257">
    <property type="entry name" value="PROKAR_LIPOPROTEIN"/>
    <property type="match status" value="1"/>
</dbReference>
<sequence>MRIKSPVFSWVLFACVALATCPAWAGKAEHSIAGVYAFEGVGKYGPGDFSSPLVDFRQIKPSSEIEIADTGSSSVRLRFVRTDGAPVETVIDLGQARFVRHDGAIEFEVEIAPVGARILPGKTILTKKLVFKRDEQGNLRIHRTIAEKGFILFLIPFSEKHESTLTLPRAG</sequence>
<protein>
    <submittedName>
        <fullName evidence="2">Uncharacterized protein</fullName>
    </submittedName>
</protein>
<dbReference type="Proteomes" id="UP000284006">
    <property type="component" value="Unassembled WGS sequence"/>
</dbReference>
<feature type="chain" id="PRO_5019560901" evidence="1">
    <location>
        <begin position="26"/>
        <end position="171"/>
    </location>
</feature>
<keyword evidence="3" id="KW-1185">Reference proteome</keyword>
<proteinExistence type="predicted"/>
<organism evidence="2 3">
    <name type="scientific">Massilia cavernae</name>
    <dbReference type="NCBI Taxonomy" id="2320864"/>
    <lineage>
        <taxon>Bacteria</taxon>
        <taxon>Pseudomonadati</taxon>
        <taxon>Pseudomonadota</taxon>
        <taxon>Betaproteobacteria</taxon>
        <taxon>Burkholderiales</taxon>
        <taxon>Oxalobacteraceae</taxon>
        <taxon>Telluria group</taxon>
        <taxon>Massilia</taxon>
    </lineage>
</organism>
<reference evidence="2 3" key="1">
    <citation type="submission" date="2018-09" db="EMBL/GenBank/DDBJ databases">
        <authorList>
            <person name="Zhu H."/>
        </authorList>
    </citation>
    <scope>NUCLEOTIDE SEQUENCE [LARGE SCALE GENOMIC DNA]</scope>
    <source>
        <strain evidence="2 3">K1S02-61</strain>
    </source>
</reference>
<gene>
    <name evidence="2" type="ORF">D3872_11725</name>
</gene>
<dbReference type="OrthoDB" id="9921760at2"/>
<evidence type="ECO:0000256" key="1">
    <source>
        <dbReference type="SAM" id="SignalP"/>
    </source>
</evidence>
<dbReference type="AlphaFoldDB" id="A0A418XTF2"/>